<reference evidence="2 3" key="1">
    <citation type="submission" date="2016-10" db="EMBL/GenBank/DDBJ databases">
        <authorList>
            <person name="Cai Z."/>
        </authorList>
    </citation>
    <scope>NUCLEOTIDE SEQUENCE [LARGE SCALE GENOMIC DNA]</scope>
</reference>
<dbReference type="AlphaFoldDB" id="A0A383WMD5"/>
<evidence type="ECO:0000313" key="3">
    <source>
        <dbReference type="Proteomes" id="UP000256970"/>
    </source>
</evidence>
<organism evidence="2 3">
    <name type="scientific">Tetradesmus obliquus</name>
    <name type="common">Green alga</name>
    <name type="synonym">Acutodesmus obliquus</name>
    <dbReference type="NCBI Taxonomy" id="3088"/>
    <lineage>
        <taxon>Eukaryota</taxon>
        <taxon>Viridiplantae</taxon>
        <taxon>Chlorophyta</taxon>
        <taxon>core chlorophytes</taxon>
        <taxon>Chlorophyceae</taxon>
        <taxon>CS clade</taxon>
        <taxon>Sphaeropleales</taxon>
        <taxon>Scenedesmaceae</taxon>
        <taxon>Tetradesmus</taxon>
    </lineage>
</organism>
<feature type="region of interest" description="Disordered" evidence="1">
    <location>
        <begin position="109"/>
        <end position="178"/>
    </location>
</feature>
<dbReference type="EMBL" id="FNXT01001297">
    <property type="protein sequence ID" value="SZX77896.1"/>
    <property type="molecule type" value="Genomic_DNA"/>
</dbReference>
<evidence type="ECO:0000256" key="1">
    <source>
        <dbReference type="SAM" id="MobiDB-lite"/>
    </source>
</evidence>
<proteinExistence type="predicted"/>
<name>A0A383WMD5_TETOB</name>
<gene>
    <name evidence="2" type="ORF">BQ4739_LOCUS18231</name>
</gene>
<sequence>MCKIPDTEVLYEAVGQATGTYRRRSSCVPDIEVCTAYGPTYMKQKQHRHWYHVGQNHHHTAALLQSKSPMQQQFANARRQLQQELLLKAHQGTLAPARAADELLQSYGSNAHSEKASSRSSNSGGLPALPPLQPMTSSASSSADAPLSGSSSSSEEELQPGFQTDFDSSDSATCTPTYAGDEACLGMLLGTSFRRWQ</sequence>
<keyword evidence="3" id="KW-1185">Reference proteome</keyword>
<evidence type="ECO:0000313" key="2">
    <source>
        <dbReference type="EMBL" id="SZX77896.1"/>
    </source>
</evidence>
<feature type="compositionally biased region" description="Polar residues" evidence="1">
    <location>
        <begin position="161"/>
        <end position="176"/>
    </location>
</feature>
<accession>A0A383WMD5</accession>
<feature type="compositionally biased region" description="Low complexity" evidence="1">
    <location>
        <begin position="137"/>
        <end position="153"/>
    </location>
</feature>
<dbReference type="Proteomes" id="UP000256970">
    <property type="component" value="Unassembled WGS sequence"/>
</dbReference>
<protein>
    <submittedName>
        <fullName evidence="2">Uncharacterized protein</fullName>
    </submittedName>
</protein>